<sequence>MDSQLQSTSSSSTPPPKSLNRQDVLDEDEYTAALSHIIARDFFPSLVHLDATNTYLDALRTEDPSLINASVRRLQQLATPTTQQRPAPLQTPSHTPWGGGPTDTPLRTPSGRGGADRPSKRPRYDTDLRLDDFQARYTSEDNSSFTQILEEENQRRKEKFGWAWDAQGRVEAQRGKMLEARERMLIEPAAAPGVREKLRIEAPVAAGLITEAGEGSAVAHAEEESGKEVAIIDGSTEIEVRRDEEEKVDVMAPKKDKRRAGVDGWKFKTRNALMFPPDADVAPHDLVKSSTSTTPSRGDPKVIKYTNTRLPEQEESSTGPSMSEPPSPTRSRIDAAIAGTPYRPRSPTTDTSALLPSMPSPTPDTLGPLAVKELMTWGTLNATPRILSQSNDPADMLEPPSTPFRIADPTPREAVAQRLSNGAAKSLRERAALMGTGTPRTPGIRSAKGHGGSSMGPPTWTPRRIDAAVTLTPAAKRLLDRSTSGVASSRRADAMGKTTGWEGSSKAKERDLNKVRWTPSPALTRNRT</sequence>
<accession>A0A4Y7QMB4</accession>
<evidence type="ECO:0000256" key="4">
    <source>
        <dbReference type="SAM" id="MobiDB-lite"/>
    </source>
</evidence>
<dbReference type="VEuPathDB" id="FungiDB:BD410DRAFT_218567"/>
<gene>
    <name evidence="5" type="ORF">BD410DRAFT_218567</name>
</gene>
<dbReference type="STRING" id="50990.A0A4Y7QMB4"/>
<keyword evidence="6" id="KW-1185">Reference proteome</keyword>
<reference evidence="5 6" key="1">
    <citation type="submission" date="2018-06" db="EMBL/GenBank/DDBJ databases">
        <title>A transcriptomic atlas of mushroom development highlights an independent origin of complex multicellularity.</title>
        <authorList>
            <consortium name="DOE Joint Genome Institute"/>
            <person name="Krizsan K."/>
            <person name="Almasi E."/>
            <person name="Merenyi Z."/>
            <person name="Sahu N."/>
            <person name="Viragh M."/>
            <person name="Koszo T."/>
            <person name="Mondo S."/>
            <person name="Kiss B."/>
            <person name="Balint B."/>
            <person name="Kues U."/>
            <person name="Barry K."/>
            <person name="Hegedus J.C."/>
            <person name="Henrissat B."/>
            <person name="Johnson J."/>
            <person name="Lipzen A."/>
            <person name="Ohm R."/>
            <person name="Nagy I."/>
            <person name="Pangilinan J."/>
            <person name="Yan J."/>
            <person name="Xiong Y."/>
            <person name="Grigoriev I.V."/>
            <person name="Hibbett D.S."/>
            <person name="Nagy L.G."/>
        </authorList>
    </citation>
    <scope>NUCLEOTIDE SEQUENCE [LARGE SCALE GENOMIC DNA]</scope>
    <source>
        <strain evidence="5 6">SZMC22713</strain>
    </source>
</reference>
<feature type="region of interest" description="Disordered" evidence="4">
    <location>
        <begin position="480"/>
        <end position="528"/>
    </location>
</feature>
<feature type="compositionally biased region" description="Polar residues" evidence="4">
    <location>
        <begin position="78"/>
        <end position="94"/>
    </location>
</feature>
<proteinExistence type="inferred from homology"/>
<dbReference type="InterPro" id="IPR019148">
    <property type="entry name" value="Nuclear_protein_DGCR14_ESS-2"/>
</dbReference>
<feature type="region of interest" description="Disordered" evidence="4">
    <location>
        <begin position="435"/>
        <end position="462"/>
    </location>
</feature>
<comment type="subcellular location">
    <subcellularLocation>
        <location evidence="1">Nucleus</location>
    </subcellularLocation>
</comment>
<keyword evidence="3" id="KW-0539">Nucleus</keyword>
<feature type="region of interest" description="Disordered" evidence="4">
    <location>
        <begin position="78"/>
        <end position="125"/>
    </location>
</feature>
<feature type="compositionally biased region" description="Basic and acidic residues" evidence="4">
    <location>
        <begin position="505"/>
        <end position="514"/>
    </location>
</feature>
<dbReference type="EMBL" id="ML170157">
    <property type="protein sequence ID" value="TDL28381.1"/>
    <property type="molecule type" value="Genomic_DNA"/>
</dbReference>
<comment type="similarity">
    <text evidence="2">Belongs to the ESS2 family.</text>
</comment>
<protein>
    <recommendedName>
        <fullName evidence="7">Nuclear protein DGCR14</fullName>
    </recommendedName>
</protein>
<evidence type="ECO:0008006" key="7">
    <source>
        <dbReference type="Google" id="ProtNLM"/>
    </source>
</evidence>
<dbReference type="OrthoDB" id="19679at2759"/>
<dbReference type="AlphaFoldDB" id="A0A4Y7QMB4"/>
<evidence type="ECO:0000313" key="6">
    <source>
        <dbReference type="Proteomes" id="UP000294933"/>
    </source>
</evidence>
<evidence type="ECO:0000256" key="1">
    <source>
        <dbReference type="ARBA" id="ARBA00004123"/>
    </source>
</evidence>
<organism evidence="5 6">
    <name type="scientific">Rickenella mellea</name>
    <dbReference type="NCBI Taxonomy" id="50990"/>
    <lineage>
        <taxon>Eukaryota</taxon>
        <taxon>Fungi</taxon>
        <taxon>Dikarya</taxon>
        <taxon>Basidiomycota</taxon>
        <taxon>Agaricomycotina</taxon>
        <taxon>Agaricomycetes</taxon>
        <taxon>Hymenochaetales</taxon>
        <taxon>Rickenellaceae</taxon>
        <taxon>Rickenella</taxon>
    </lineage>
</organism>
<evidence type="ECO:0000256" key="3">
    <source>
        <dbReference type="ARBA" id="ARBA00023242"/>
    </source>
</evidence>
<feature type="compositionally biased region" description="Low complexity" evidence="4">
    <location>
        <begin position="1"/>
        <end position="12"/>
    </location>
</feature>
<evidence type="ECO:0000313" key="5">
    <source>
        <dbReference type="EMBL" id="TDL28381.1"/>
    </source>
</evidence>
<evidence type="ECO:0000256" key="2">
    <source>
        <dbReference type="ARBA" id="ARBA00009072"/>
    </source>
</evidence>
<dbReference type="PANTHER" id="PTHR12940">
    <property type="entry name" value="ES-2 PROTEIN - RELATED"/>
    <property type="match status" value="1"/>
</dbReference>
<feature type="compositionally biased region" description="Polar residues" evidence="4">
    <location>
        <begin position="305"/>
        <end position="321"/>
    </location>
</feature>
<dbReference type="PANTHER" id="PTHR12940:SF0">
    <property type="entry name" value="SPLICING FACTOR ESS-2 HOMOLOG"/>
    <property type="match status" value="1"/>
</dbReference>
<feature type="region of interest" description="Disordered" evidence="4">
    <location>
        <begin position="275"/>
        <end position="363"/>
    </location>
</feature>
<dbReference type="Proteomes" id="UP000294933">
    <property type="component" value="Unassembled WGS sequence"/>
</dbReference>
<feature type="region of interest" description="Disordered" evidence="4">
    <location>
        <begin position="1"/>
        <end position="24"/>
    </location>
</feature>
<name>A0A4Y7QMB4_9AGAM</name>
<feature type="compositionally biased region" description="Basic and acidic residues" evidence="4">
    <location>
        <begin position="114"/>
        <end position="125"/>
    </location>
</feature>
<dbReference type="Pfam" id="PF09751">
    <property type="entry name" value="Es2"/>
    <property type="match status" value="1"/>
</dbReference>
<dbReference type="GO" id="GO:0071013">
    <property type="term" value="C:catalytic step 2 spliceosome"/>
    <property type="evidence" value="ECO:0007669"/>
    <property type="project" value="TreeGrafter"/>
</dbReference>